<dbReference type="Pfam" id="PF00196">
    <property type="entry name" value="GerE"/>
    <property type="match status" value="1"/>
</dbReference>
<comment type="caution">
    <text evidence="2">The sequence shown here is derived from an EMBL/GenBank/DDBJ whole genome shotgun (WGS) entry which is preliminary data.</text>
</comment>
<dbReference type="InterPro" id="IPR016032">
    <property type="entry name" value="Sig_transdc_resp-reg_C-effctor"/>
</dbReference>
<name>A0A4U5X4M6_STRGB</name>
<sequence>MPCPARRPMRCVPPGRDAGAKATVKTHLTHLYAKLGVNDRAAAVAVAYDRGILG</sequence>
<dbReference type="RefSeq" id="WP_137300082.1">
    <property type="nucleotide sequence ID" value="NZ_SZPR01000010.1"/>
</dbReference>
<accession>A0A4U5X4M6</accession>
<protein>
    <submittedName>
        <fullName evidence="2">Response regulator transcription factor</fullName>
    </submittedName>
</protein>
<dbReference type="InterPro" id="IPR000792">
    <property type="entry name" value="Tscrpt_reg_LuxR_C"/>
</dbReference>
<evidence type="ECO:0000313" key="3">
    <source>
        <dbReference type="Proteomes" id="UP000308632"/>
    </source>
</evidence>
<feature type="domain" description="HTH luxR-type" evidence="1">
    <location>
        <begin position="21"/>
        <end position="47"/>
    </location>
</feature>
<dbReference type="GO" id="GO:0006355">
    <property type="term" value="P:regulation of DNA-templated transcription"/>
    <property type="evidence" value="ECO:0007669"/>
    <property type="project" value="InterPro"/>
</dbReference>
<dbReference type="SUPFAM" id="SSF46894">
    <property type="entry name" value="C-terminal effector domain of the bipartite response regulators"/>
    <property type="match status" value="1"/>
</dbReference>
<gene>
    <name evidence="2" type="ORF">E4U92_10780</name>
</gene>
<evidence type="ECO:0000259" key="1">
    <source>
        <dbReference type="Pfam" id="PF00196"/>
    </source>
</evidence>
<dbReference type="InterPro" id="IPR036388">
    <property type="entry name" value="WH-like_DNA-bd_sf"/>
</dbReference>
<proteinExistence type="predicted"/>
<dbReference type="GO" id="GO:0003677">
    <property type="term" value="F:DNA binding"/>
    <property type="evidence" value="ECO:0007669"/>
    <property type="project" value="InterPro"/>
</dbReference>
<dbReference type="AlphaFoldDB" id="A0A4U5X4M6"/>
<reference evidence="2 3" key="1">
    <citation type="submission" date="2019-04" db="EMBL/GenBank/DDBJ databases">
        <title>Streptomyces lasaliensis sp.nov., an Actinomycete isolated from soil which produces the polyether antibiotic lasalocid.</title>
        <authorList>
            <person name="Erwin G."/>
            <person name="Haber C."/>
        </authorList>
    </citation>
    <scope>NUCLEOTIDE SEQUENCE [LARGE SCALE GENOMIC DNA]</scope>
    <source>
        <strain evidence="2 3">DSM 40089</strain>
    </source>
</reference>
<evidence type="ECO:0000313" key="2">
    <source>
        <dbReference type="EMBL" id="TKT10027.1"/>
    </source>
</evidence>
<dbReference type="Gene3D" id="1.10.10.10">
    <property type="entry name" value="Winged helix-like DNA-binding domain superfamily/Winged helix DNA-binding domain"/>
    <property type="match status" value="1"/>
</dbReference>
<dbReference type="EMBL" id="SZPR01000010">
    <property type="protein sequence ID" value="TKT10027.1"/>
    <property type="molecule type" value="Genomic_DNA"/>
</dbReference>
<dbReference type="Proteomes" id="UP000308632">
    <property type="component" value="Unassembled WGS sequence"/>
</dbReference>
<organism evidence="2 3">
    <name type="scientific">Streptomyces galbus</name>
    <dbReference type="NCBI Taxonomy" id="33898"/>
    <lineage>
        <taxon>Bacteria</taxon>
        <taxon>Bacillati</taxon>
        <taxon>Actinomycetota</taxon>
        <taxon>Actinomycetes</taxon>
        <taxon>Kitasatosporales</taxon>
        <taxon>Streptomycetaceae</taxon>
        <taxon>Streptomyces</taxon>
    </lineage>
</organism>